<feature type="compositionally biased region" description="Polar residues" evidence="1">
    <location>
        <begin position="15"/>
        <end position="39"/>
    </location>
</feature>
<accession>L0NEN6</accession>
<name>L0NEN6_9HYPH</name>
<proteinExistence type="predicted"/>
<keyword evidence="3" id="KW-1185">Reference proteome</keyword>
<dbReference type="EMBL" id="FO082820">
    <property type="protein sequence ID" value="CCF19266.1"/>
    <property type="molecule type" value="Genomic_DNA"/>
</dbReference>
<sequence>MMPKQPATGTAMENHGSSLIPLSQATNSPVCARTSNRANSGERPPMAPAMNAVFSQDIIPSLPLLLPIFYLRLFVAFMQLAGDVCAYRPCHFADVLPCHCA</sequence>
<evidence type="ECO:0000256" key="1">
    <source>
        <dbReference type="SAM" id="MobiDB-lite"/>
    </source>
</evidence>
<protein>
    <submittedName>
        <fullName evidence="2">Uncharacterized protein</fullName>
    </submittedName>
</protein>
<gene>
    <name evidence="2" type="ORF">NT26_1542</name>
</gene>
<feature type="region of interest" description="Disordered" evidence="1">
    <location>
        <begin position="1"/>
        <end position="44"/>
    </location>
</feature>
<evidence type="ECO:0000313" key="2">
    <source>
        <dbReference type="EMBL" id="CCF19266.1"/>
    </source>
</evidence>
<reference evidence="2 3" key="1">
    <citation type="journal article" date="2013" name="Genome Biol. Evol.">
        <title>Life in an arsenic-containing gold mine: genome and physiology of the autotrophic arsenite-oxidizing bacterium rhizobium sp. NT-26.</title>
        <authorList>
            <person name="Andres J."/>
            <person name="Arsene-Ploetze F."/>
            <person name="Barbe V."/>
            <person name="Brochier-Armanet C."/>
            <person name="Cleiss-Arnold J."/>
            <person name="Coppee J.Y."/>
            <person name="Dillies M.A."/>
            <person name="Geist"/>
            <person name="L"/>
            <person name="Joublin A."/>
            <person name="Koechler S."/>
            <person name="Lassalle F."/>
            <person name="Marchal M."/>
            <person name="Medigue C."/>
            <person name="Muller D."/>
            <person name="Nesme X."/>
            <person name="Plewniak F."/>
            <person name="Proux C."/>
            <person name="Ramirez-Bahena M.H."/>
            <person name="Schenowitz C."/>
            <person name="Sismeiro O."/>
            <person name="Vallenet D."/>
            <person name="Santini J.M."/>
            <person name="Bertin P.N."/>
        </authorList>
    </citation>
    <scope>NUCLEOTIDE SEQUENCE [LARGE SCALE GENOMIC DNA]</scope>
    <source>
        <strain evidence="2 3">NT-26</strain>
    </source>
</reference>
<dbReference type="STRING" id="1125847.NT26_1542"/>
<organism evidence="2 3">
    <name type="scientific">Pseudorhizobium banfieldiae</name>
    <dbReference type="NCBI Taxonomy" id="1125847"/>
    <lineage>
        <taxon>Bacteria</taxon>
        <taxon>Pseudomonadati</taxon>
        <taxon>Pseudomonadota</taxon>
        <taxon>Alphaproteobacteria</taxon>
        <taxon>Hyphomicrobiales</taxon>
        <taxon>Rhizobiaceae</taxon>
        <taxon>Rhizobium/Agrobacterium group</taxon>
        <taxon>Pseudorhizobium</taxon>
    </lineage>
</organism>
<dbReference type="KEGG" id="rht:NT26_1542"/>
<dbReference type="AlphaFoldDB" id="L0NEN6"/>
<evidence type="ECO:0000313" key="3">
    <source>
        <dbReference type="Proteomes" id="UP000010792"/>
    </source>
</evidence>
<dbReference type="Proteomes" id="UP000010792">
    <property type="component" value="Chromosome"/>
</dbReference>